<comment type="caution">
    <text evidence="6">The sequence shown here is derived from an EMBL/GenBank/DDBJ whole genome shotgun (WGS) entry which is preliminary data.</text>
</comment>
<dbReference type="InterPro" id="IPR039633">
    <property type="entry name" value="PAP"/>
</dbReference>
<dbReference type="AlphaFoldDB" id="A0A6A4L489"/>
<feature type="compositionally biased region" description="Low complexity" evidence="4">
    <location>
        <begin position="11"/>
        <end position="26"/>
    </location>
</feature>
<organism evidence="6 7">
    <name type="scientific">Rhododendron williamsianum</name>
    <dbReference type="NCBI Taxonomy" id="262921"/>
    <lineage>
        <taxon>Eukaryota</taxon>
        <taxon>Viridiplantae</taxon>
        <taxon>Streptophyta</taxon>
        <taxon>Embryophyta</taxon>
        <taxon>Tracheophyta</taxon>
        <taxon>Spermatophyta</taxon>
        <taxon>Magnoliopsida</taxon>
        <taxon>eudicotyledons</taxon>
        <taxon>Gunneridae</taxon>
        <taxon>Pentapetalae</taxon>
        <taxon>asterids</taxon>
        <taxon>Ericales</taxon>
        <taxon>Ericaceae</taxon>
        <taxon>Ericoideae</taxon>
        <taxon>Rhodoreae</taxon>
        <taxon>Rhododendron</taxon>
    </lineage>
</organism>
<sequence length="281" mass="30396">MASTTTLLVHSPALLSRSSPASTSQPPSTPSFHIRSRKIPQVQTLQTSKHPNRNPFRVLAASADPRPPPPPDSWFQDSENKVIATLKLKLLSAVSGLNRGLAGSEDDLRKADAAAKELEDAGGLVDLSGDLDKLQGRWKLIYSSAFSSRTLGGSRPGPPIGRLVPITLGQVQIDILSKDFDNIVDLKLGTPWPIPPIEVTATLAHKFELIGSSKVKITFEKTTVKATGNLSQLPPLEIPRIPDNFRPPSNTGSGEFEVTYVDSDTRITRGDRAELRVFVIA</sequence>
<evidence type="ECO:0000313" key="6">
    <source>
        <dbReference type="EMBL" id="KAE9453000.1"/>
    </source>
</evidence>
<dbReference type="PANTHER" id="PTHR31906">
    <property type="entry name" value="PLASTID-LIPID-ASSOCIATED PROTEIN 4, CHLOROPLASTIC-RELATED"/>
    <property type="match status" value="1"/>
</dbReference>
<gene>
    <name evidence="6" type="ORF">C3L33_15087</name>
</gene>
<feature type="non-terminal residue" evidence="6">
    <location>
        <position position="1"/>
    </location>
</feature>
<evidence type="ECO:0000256" key="3">
    <source>
        <dbReference type="ARBA" id="ARBA00022946"/>
    </source>
</evidence>
<dbReference type="Pfam" id="PF04755">
    <property type="entry name" value="PAP_fibrillin"/>
    <property type="match status" value="1"/>
</dbReference>
<feature type="domain" description="Plastid lipid-associated protein/fibrillin conserved" evidence="5">
    <location>
        <begin position="85"/>
        <end position="278"/>
    </location>
</feature>
<dbReference type="EMBL" id="QEFC01002319">
    <property type="protein sequence ID" value="KAE9453000.1"/>
    <property type="molecule type" value="Genomic_DNA"/>
</dbReference>
<feature type="region of interest" description="Disordered" evidence="4">
    <location>
        <begin position="1"/>
        <end position="37"/>
    </location>
</feature>
<evidence type="ECO:0000256" key="1">
    <source>
        <dbReference type="ARBA" id="ARBA00004474"/>
    </source>
</evidence>
<dbReference type="InterPro" id="IPR006843">
    <property type="entry name" value="PAP/fibrillin_dom"/>
</dbReference>
<protein>
    <recommendedName>
        <fullName evidence="5">Plastid lipid-associated protein/fibrillin conserved domain-containing protein</fullName>
    </recommendedName>
</protein>
<keyword evidence="3" id="KW-0809">Transit peptide</keyword>
<dbReference type="OrthoDB" id="203682at2759"/>
<name>A0A6A4L489_9ERIC</name>
<keyword evidence="2" id="KW-0934">Plastid</keyword>
<comment type="subcellular location">
    <subcellularLocation>
        <location evidence="1">Plastid</location>
    </subcellularLocation>
</comment>
<reference evidence="6 7" key="1">
    <citation type="journal article" date="2019" name="Genome Biol. Evol.">
        <title>The Rhododendron genome and chromosomal organization provide insight into shared whole-genome duplications across the heath family (Ericaceae).</title>
        <authorList>
            <person name="Soza V.L."/>
            <person name="Lindsley D."/>
            <person name="Waalkes A."/>
            <person name="Ramage E."/>
            <person name="Patwardhan R.P."/>
            <person name="Burton J.N."/>
            <person name="Adey A."/>
            <person name="Kumar A."/>
            <person name="Qiu R."/>
            <person name="Shendure J."/>
            <person name="Hall B."/>
        </authorList>
    </citation>
    <scope>NUCLEOTIDE SEQUENCE [LARGE SCALE GENOMIC DNA]</scope>
    <source>
        <strain evidence="6">RSF 1966-606</strain>
    </source>
</reference>
<dbReference type="Proteomes" id="UP000428333">
    <property type="component" value="Linkage Group LG09"/>
</dbReference>
<evidence type="ECO:0000256" key="4">
    <source>
        <dbReference type="SAM" id="MobiDB-lite"/>
    </source>
</evidence>
<evidence type="ECO:0000313" key="7">
    <source>
        <dbReference type="Proteomes" id="UP000428333"/>
    </source>
</evidence>
<dbReference type="GO" id="GO:0009536">
    <property type="term" value="C:plastid"/>
    <property type="evidence" value="ECO:0007669"/>
    <property type="project" value="UniProtKB-SubCell"/>
</dbReference>
<evidence type="ECO:0000259" key="5">
    <source>
        <dbReference type="Pfam" id="PF04755"/>
    </source>
</evidence>
<proteinExistence type="predicted"/>
<keyword evidence="7" id="KW-1185">Reference proteome</keyword>
<evidence type="ECO:0000256" key="2">
    <source>
        <dbReference type="ARBA" id="ARBA00022640"/>
    </source>
</evidence>
<accession>A0A6A4L489</accession>